<dbReference type="GO" id="GO:0016301">
    <property type="term" value="F:kinase activity"/>
    <property type="evidence" value="ECO:0007669"/>
    <property type="project" value="UniProtKB-KW"/>
</dbReference>
<name>J9GSY1_9ZZZZ</name>
<proteinExistence type="predicted"/>
<keyword evidence="1" id="KW-0418">Kinase</keyword>
<dbReference type="Pfam" id="PF13189">
    <property type="entry name" value="Cytidylate_kin2"/>
    <property type="match status" value="1"/>
</dbReference>
<gene>
    <name evidence="1" type="ORF">EVA_08494</name>
</gene>
<dbReference type="Gene3D" id="3.40.50.300">
    <property type="entry name" value="P-loop containing nucleotide triphosphate hydrolases"/>
    <property type="match status" value="1"/>
</dbReference>
<dbReference type="EMBL" id="AMCI01002179">
    <property type="protein sequence ID" value="EJX03400.1"/>
    <property type="molecule type" value="Genomic_DNA"/>
</dbReference>
<dbReference type="AlphaFoldDB" id="J9GSY1"/>
<dbReference type="InterPro" id="IPR027417">
    <property type="entry name" value="P-loop_NTPase"/>
</dbReference>
<comment type="caution">
    <text evidence="1">The sequence shown here is derived from an EMBL/GenBank/DDBJ whole genome shotgun (WGS) entry which is preliminary data.</text>
</comment>
<reference evidence="1" key="1">
    <citation type="journal article" date="2012" name="PLoS ONE">
        <title>Gene sets for utilization of primary and secondary nutrition supplies in the distal gut of endangered iberian lynx.</title>
        <authorList>
            <person name="Alcaide M."/>
            <person name="Messina E."/>
            <person name="Richter M."/>
            <person name="Bargiela R."/>
            <person name="Peplies J."/>
            <person name="Huws S.A."/>
            <person name="Newbold C.J."/>
            <person name="Golyshin P.N."/>
            <person name="Simon M.A."/>
            <person name="Lopez G."/>
            <person name="Yakimov M.M."/>
            <person name="Ferrer M."/>
        </authorList>
    </citation>
    <scope>NUCLEOTIDE SEQUENCE</scope>
</reference>
<organism evidence="1">
    <name type="scientific">gut metagenome</name>
    <dbReference type="NCBI Taxonomy" id="749906"/>
    <lineage>
        <taxon>unclassified sequences</taxon>
        <taxon>metagenomes</taxon>
        <taxon>organismal metagenomes</taxon>
    </lineage>
</organism>
<sequence>MKKMDKERRSYYEYFTDNSWLDLKQYNLCIDSSHFSQEKIIQILKNSL</sequence>
<evidence type="ECO:0000313" key="1">
    <source>
        <dbReference type="EMBL" id="EJX03400.1"/>
    </source>
</evidence>
<accession>J9GSY1</accession>
<protein>
    <submittedName>
        <fullName evidence="1">Cytidylate kinase</fullName>
    </submittedName>
</protein>
<keyword evidence="1" id="KW-0808">Transferase</keyword>